<dbReference type="InterPro" id="IPR009057">
    <property type="entry name" value="Homeodomain-like_sf"/>
</dbReference>
<dbReference type="GO" id="GO:0000981">
    <property type="term" value="F:DNA-binding transcription factor activity, RNA polymerase II-specific"/>
    <property type="evidence" value="ECO:0007669"/>
    <property type="project" value="TreeGrafter"/>
</dbReference>
<evidence type="ECO:0000313" key="2">
    <source>
        <dbReference type="EMBL" id="KAG0278747.1"/>
    </source>
</evidence>
<protein>
    <recommendedName>
        <fullName evidence="4">Myb-like domain-containing protein</fullName>
    </recommendedName>
</protein>
<gene>
    <name evidence="2" type="ORF">BGZ95_003242</name>
</gene>
<dbReference type="Proteomes" id="UP001194580">
    <property type="component" value="Unassembled WGS sequence"/>
</dbReference>
<dbReference type="GO" id="GO:0005634">
    <property type="term" value="C:nucleus"/>
    <property type="evidence" value="ECO:0007669"/>
    <property type="project" value="TreeGrafter"/>
</dbReference>
<dbReference type="PANTHER" id="PTHR45614">
    <property type="entry name" value="MYB PROTEIN-RELATED"/>
    <property type="match status" value="1"/>
</dbReference>
<keyword evidence="3" id="KW-1185">Reference proteome</keyword>
<reference evidence="2" key="1">
    <citation type="journal article" date="2020" name="Fungal Divers.">
        <title>Resolving the Mortierellaceae phylogeny through synthesis of multi-gene phylogenetics and phylogenomics.</title>
        <authorList>
            <person name="Vandepol N."/>
            <person name="Liber J."/>
            <person name="Desiro A."/>
            <person name="Na H."/>
            <person name="Kennedy M."/>
            <person name="Barry K."/>
            <person name="Grigoriev I.V."/>
            <person name="Miller A.N."/>
            <person name="O'Donnell K."/>
            <person name="Stajich J.E."/>
            <person name="Bonito G."/>
        </authorList>
    </citation>
    <scope>NUCLEOTIDE SEQUENCE</scope>
    <source>
        <strain evidence="2">NRRL 28262</strain>
    </source>
</reference>
<evidence type="ECO:0008006" key="4">
    <source>
        <dbReference type="Google" id="ProtNLM"/>
    </source>
</evidence>
<feature type="region of interest" description="Disordered" evidence="1">
    <location>
        <begin position="629"/>
        <end position="658"/>
    </location>
</feature>
<dbReference type="Gene3D" id="1.10.10.60">
    <property type="entry name" value="Homeodomain-like"/>
    <property type="match status" value="1"/>
</dbReference>
<feature type="compositionally biased region" description="Polar residues" evidence="1">
    <location>
        <begin position="62"/>
        <end position="71"/>
    </location>
</feature>
<dbReference type="SUPFAM" id="SSF46689">
    <property type="entry name" value="Homeodomain-like"/>
    <property type="match status" value="1"/>
</dbReference>
<feature type="region of interest" description="Disordered" evidence="1">
    <location>
        <begin position="58"/>
        <end position="126"/>
    </location>
</feature>
<name>A0AAD4HAF2_9FUNG</name>
<accession>A0AAD4HAF2</accession>
<comment type="caution">
    <text evidence="2">The sequence shown here is derived from an EMBL/GenBank/DDBJ whole genome shotgun (WGS) entry which is preliminary data.</text>
</comment>
<sequence length="806" mass="90196">MSRQQQLARQFMSLNLLRQKQQHISSPSTASVTQLSILTKSRSWIHQQPVSRFHLSARVTRDQQQQHTQPTVAAASSSSPARGPQSRPKNSKTDTRRRAQRASNTATATTSSAPSPITTNSVAGQVRLNRTMDSKEIDAEIIRLFKAKTPWQDIDAALNLPHSKSHHRYYTQLDPALKVWKLPNGQPNIAIQDRLVYLVEVEKLSFADIEKYRLMDEPWKTPTPYAPVEVLEAAGVTIPVLPEATGGEGGSDSISFRKNSGGPFNRVSLQKKYNDLKTLAATNTLRENEQLMRRAIQRSVELYGENWKAVAAHADSLLDQWIKPALPRTALTPTKVATVFRSFQRTGVDWGLEDDVVMTRKILDLSRQQPGILDILTKPFSENGQQRTNKQGVALDQELQRRYWTEISIALGSHSPVQCQRRWKGLWNLHDIDKSAQSKSWHRFERFQYWMLWKYFSRQHRTGGDATLKSAEDLQAACEEISFSKEIARWMRHRSEGQCEKFFRSSIRSVLNPSQDKRAAMIGIISSASPSLSTSTPQQPRQFESKDSLADAITAEMADPFLFKMSVISPENKDSTRADPHQPMVRSEWTPERIRTLNEVIVQEKQGVHRADFELDWDRIAEAMEQKYVAGSSSSSTDSSLLKDAGAASEGSSTDALVPQPTLLFTPKQCQSCWEYISTIPTTQNQVTNTESTSTITATPTTLEGKESAVQGWSENEILLLQQGVRKYGTLWADIRAQFLPNKDISDLQRAWLSISVGPSSDQMEEAGAVATSLVVDRLSEPDYVGLLSALDKVGGSSGNNTSGKS</sequence>
<feature type="compositionally biased region" description="Low complexity" evidence="1">
    <location>
        <begin position="101"/>
        <end position="121"/>
    </location>
</feature>
<dbReference type="GO" id="GO:0000978">
    <property type="term" value="F:RNA polymerase II cis-regulatory region sequence-specific DNA binding"/>
    <property type="evidence" value="ECO:0007669"/>
    <property type="project" value="TreeGrafter"/>
</dbReference>
<organism evidence="2 3">
    <name type="scientific">Linnemannia exigua</name>
    <dbReference type="NCBI Taxonomy" id="604196"/>
    <lineage>
        <taxon>Eukaryota</taxon>
        <taxon>Fungi</taxon>
        <taxon>Fungi incertae sedis</taxon>
        <taxon>Mucoromycota</taxon>
        <taxon>Mortierellomycotina</taxon>
        <taxon>Mortierellomycetes</taxon>
        <taxon>Mortierellales</taxon>
        <taxon>Mortierellaceae</taxon>
        <taxon>Linnemannia</taxon>
    </lineage>
</organism>
<dbReference type="InterPro" id="IPR050560">
    <property type="entry name" value="MYB_TF"/>
</dbReference>
<evidence type="ECO:0000313" key="3">
    <source>
        <dbReference type="Proteomes" id="UP001194580"/>
    </source>
</evidence>
<evidence type="ECO:0000256" key="1">
    <source>
        <dbReference type="SAM" id="MobiDB-lite"/>
    </source>
</evidence>
<dbReference type="EMBL" id="JAAAIL010000173">
    <property type="protein sequence ID" value="KAG0278747.1"/>
    <property type="molecule type" value="Genomic_DNA"/>
</dbReference>
<dbReference type="AlphaFoldDB" id="A0AAD4HAF2"/>
<proteinExistence type="predicted"/>